<dbReference type="InterPro" id="IPR002347">
    <property type="entry name" value="SDR_fam"/>
</dbReference>
<proteinExistence type="predicted"/>
<reference evidence="2 3" key="1">
    <citation type="submission" date="2019-04" db="EMBL/GenBank/DDBJ databases">
        <title>Friends and foes A comparative genomics study of 23 Aspergillus species from section Flavi.</title>
        <authorList>
            <consortium name="DOE Joint Genome Institute"/>
            <person name="Kjaerbolling I."/>
            <person name="Vesth T."/>
            <person name="Frisvad J.C."/>
            <person name="Nybo J.L."/>
            <person name="Theobald S."/>
            <person name="Kildgaard S."/>
            <person name="Isbrandt T."/>
            <person name="Kuo A."/>
            <person name="Sato A."/>
            <person name="Lyhne E.K."/>
            <person name="Kogle M.E."/>
            <person name="Wiebenga A."/>
            <person name="Kun R.S."/>
            <person name="Lubbers R.J."/>
            <person name="Makela M.R."/>
            <person name="Barry K."/>
            <person name="Chovatia M."/>
            <person name="Clum A."/>
            <person name="Daum C."/>
            <person name="Haridas S."/>
            <person name="He G."/>
            <person name="LaButti K."/>
            <person name="Lipzen A."/>
            <person name="Mondo S."/>
            <person name="Riley R."/>
            <person name="Salamov A."/>
            <person name="Simmons B.A."/>
            <person name="Magnuson J.K."/>
            <person name="Henrissat B."/>
            <person name="Mortensen U.H."/>
            <person name="Larsen T.O."/>
            <person name="Devries R.P."/>
            <person name="Grigoriev I.V."/>
            <person name="Machida M."/>
            <person name="Baker S.E."/>
            <person name="Andersen M.R."/>
        </authorList>
    </citation>
    <scope>NUCLEOTIDE SEQUENCE [LARGE SCALE GENOMIC DNA]</scope>
    <source>
        <strain evidence="2 3">CBS 117626</strain>
    </source>
</reference>
<evidence type="ECO:0000313" key="3">
    <source>
        <dbReference type="Proteomes" id="UP000326950"/>
    </source>
</evidence>
<evidence type="ECO:0000313" key="2">
    <source>
        <dbReference type="EMBL" id="KAE8165479.1"/>
    </source>
</evidence>
<name>A0A5N6V3J5_ASPTM</name>
<dbReference type="AlphaFoldDB" id="A0A5N6V3J5"/>
<dbReference type="InterPro" id="IPR036291">
    <property type="entry name" value="NAD(P)-bd_dom_sf"/>
</dbReference>
<accession>A0A5N6V3J5</accession>
<dbReference type="Pfam" id="PF00106">
    <property type="entry name" value="adh_short"/>
    <property type="match status" value="1"/>
</dbReference>
<organism evidence="2 3">
    <name type="scientific">Aspergillus tamarii</name>
    <dbReference type="NCBI Taxonomy" id="41984"/>
    <lineage>
        <taxon>Eukaryota</taxon>
        <taxon>Fungi</taxon>
        <taxon>Dikarya</taxon>
        <taxon>Ascomycota</taxon>
        <taxon>Pezizomycotina</taxon>
        <taxon>Eurotiomycetes</taxon>
        <taxon>Eurotiomycetidae</taxon>
        <taxon>Eurotiales</taxon>
        <taxon>Aspergillaceae</taxon>
        <taxon>Aspergillus</taxon>
        <taxon>Aspergillus subgen. Circumdati</taxon>
    </lineage>
</organism>
<keyword evidence="3" id="KW-1185">Reference proteome</keyword>
<dbReference type="InterPro" id="IPR052228">
    <property type="entry name" value="Sec_Metab_Biosynth_Oxidored"/>
</dbReference>
<evidence type="ECO:0008006" key="4">
    <source>
        <dbReference type="Google" id="ProtNLM"/>
    </source>
</evidence>
<evidence type="ECO:0000256" key="1">
    <source>
        <dbReference type="ARBA" id="ARBA00023002"/>
    </source>
</evidence>
<dbReference type="Gene3D" id="3.40.50.720">
    <property type="entry name" value="NAD(P)-binding Rossmann-like Domain"/>
    <property type="match status" value="1"/>
</dbReference>
<sequence>MTGIDEIHHQLPRIQRFGPGLVGVFVGGTSGIGESTAREFVRYATSPRVYLIGRSQESARRIQSEFQELNPSSDVRFIKADVSQLRSVDDVCQQIKAQESKINLLFLSVGIFHFRGREGVWSADKIPETPEGLDRMFALNFYSRLRFTENMLPLLRESAKGINKESNNGQPSRLASVVSVLGAGRERAIDMSDPSLKYKYSQGASTQHATTMTTLAFARLAADHNNAGIAFFHTRPGMVKTNGDRELGTPFRALLWAFTKVFGAWTVPVQDAGERGLWAASNGSFHSGQLHLISENSEQLSNSKVLKRLKEDGSSSKIWAHTRDVFQAICSNPTGTYQP</sequence>
<dbReference type="OrthoDB" id="2898509at2759"/>
<dbReference type="SUPFAM" id="SSF51735">
    <property type="entry name" value="NAD(P)-binding Rossmann-fold domains"/>
    <property type="match status" value="1"/>
</dbReference>
<dbReference type="PANTHER" id="PTHR47534:SF3">
    <property type="entry name" value="ALCOHOL DEHYDROGENASE-LIKE C-TERMINAL DOMAIN-CONTAINING PROTEIN"/>
    <property type="match status" value="1"/>
</dbReference>
<keyword evidence="1" id="KW-0560">Oxidoreductase</keyword>
<protein>
    <recommendedName>
        <fullName evidence="4">Short-chain dehydrogenase/reductase</fullName>
    </recommendedName>
</protein>
<dbReference type="EMBL" id="ML738600">
    <property type="protein sequence ID" value="KAE8165479.1"/>
    <property type="molecule type" value="Genomic_DNA"/>
</dbReference>
<dbReference type="Proteomes" id="UP000326950">
    <property type="component" value="Unassembled WGS sequence"/>
</dbReference>
<dbReference type="PANTHER" id="PTHR47534">
    <property type="entry name" value="YALI0E05731P"/>
    <property type="match status" value="1"/>
</dbReference>
<dbReference type="GO" id="GO:0016491">
    <property type="term" value="F:oxidoreductase activity"/>
    <property type="evidence" value="ECO:0007669"/>
    <property type="project" value="UniProtKB-KW"/>
</dbReference>
<gene>
    <name evidence="2" type="ORF">BDV40DRAFT_309236</name>
</gene>